<sequence length="83" mass="8948">MKLTRYRYNGPQSAASLRVGSDRQLLDVQLLPGKPVDLPADHEYTQVLLELRHLTPMSTDTSAAKSDAVAPGAEKKGAKTNAS</sequence>
<dbReference type="Proteomes" id="UP000218102">
    <property type="component" value="Unassembled WGS sequence"/>
</dbReference>
<dbReference type="RefSeq" id="WP_096010159.1">
    <property type="nucleotide sequence ID" value="NZ_NTME01000013.1"/>
</dbReference>
<evidence type="ECO:0000313" key="3">
    <source>
        <dbReference type="Proteomes" id="UP000218102"/>
    </source>
</evidence>
<protein>
    <submittedName>
        <fullName evidence="2">Uncharacterized protein</fullName>
    </submittedName>
</protein>
<dbReference type="AlphaFoldDB" id="A0A2A3M3U9"/>
<reference evidence="2 3" key="1">
    <citation type="submission" date="2017-09" db="EMBL/GenBank/DDBJ databases">
        <authorList>
            <person name="Ehlers B."/>
            <person name="Leendertz F.H."/>
        </authorList>
    </citation>
    <scope>NUCLEOTIDE SEQUENCE [LARGE SCALE GENOMIC DNA]</scope>
    <source>
        <strain evidence="2 3">DJ-1</strain>
    </source>
</reference>
<name>A0A2A3M3U9_PSEDL</name>
<feature type="region of interest" description="Disordered" evidence="1">
    <location>
        <begin position="59"/>
        <end position="83"/>
    </location>
</feature>
<evidence type="ECO:0000313" key="2">
    <source>
        <dbReference type="EMBL" id="PBJ94746.1"/>
    </source>
</evidence>
<comment type="caution">
    <text evidence="2">The sequence shown here is derived from an EMBL/GenBank/DDBJ whole genome shotgun (WGS) entry which is preliminary data.</text>
</comment>
<gene>
    <name evidence="2" type="ORF">CMV24_14920</name>
</gene>
<organism evidence="2 3">
    <name type="scientific">Pseudomonas plecoglossicida</name>
    <dbReference type="NCBI Taxonomy" id="70775"/>
    <lineage>
        <taxon>Bacteria</taxon>
        <taxon>Pseudomonadati</taxon>
        <taxon>Pseudomonadota</taxon>
        <taxon>Gammaproteobacteria</taxon>
        <taxon>Pseudomonadales</taxon>
        <taxon>Pseudomonadaceae</taxon>
        <taxon>Pseudomonas</taxon>
    </lineage>
</organism>
<accession>A0A2A3M3U9</accession>
<evidence type="ECO:0000256" key="1">
    <source>
        <dbReference type="SAM" id="MobiDB-lite"/>
    </source>
</evidence>
<dbReference type="EMBL" id="NTME01000013">
    <property type="protein sequence ID" value="PBJ94746.1"/>
    <property type="molecule type" value="Genomic_DNA"/>
</dbReference>
<proteinExistence type="predicted"/>